<dbReference type="Pfam" id="PF02201">
    <property type="entry name" value="SWIB"/>
    <property type="match status" value="1"/>
</dbReference>
<keyword evidence="4" id="KW-1185">Reference proteome</keyword>
<dbReference type="AlphaFoldDB" id="A0A5N6RUW6"/>
<feature type="region of interest" description="Disordered" evidence="1">
    <location>
        <begin position="65"/>
        <end position="85"/>
    </location>
</feature>
<evidence type="ECO:0000313" key="4">
    <source>
        <dbReference type="Proteomes" id="UP000327013"/>
    </source>
</evidence>
<reference evidence="3 4" key="1">
    <citation type="submission" date="2019-06" db="EMBL/GenBank/DDBJ databases">
        <title>A chromosomal-level reference genome of Carpinus fangiana (Coryloideae, Betulaceae).</title>
        <authorList>
            <person name="Yang X."/>
            <person name="Wang Z."/>
            <person name="Zhang L."/>
            <person name="Hao G."/>
            <person name="Liu J."/>
            <person name="Yang Y."/>
        </authorList>
    </citation>
    <scope>NUCLEOTIDE SEQUENCE [LARGE SCALE GENOMIC DNA]</scope>
    <source>
        <strain evidence="3">Cfa_2016G</strain>
        <tissue evidence="3">Leaf</tissue>
    </source>
</reference>
<dbReference type="Proteomes" id="UP000327013">
    <property type="component" value="Chromosome 8"/>
</dbReference>
<dbReference type="InterPro" id="IPR036885">
    <property type="entry name" value="SWIB_MDM2_dom_sf"/>
</dbReference>
<sequence length="121" mass="14049">MSRLSLGKKLPNLKKLWKSISKRLCINATRDCEAIYLHDLFLEPAVSDDDFELLEWSDIDDLDGEEFSEDEESDEEIHKDPNDKNMVNCDENLRRILLGKPQVELAELPALIKLHFPKEPK</sequence>
<dbReference type="EMBL" id="CM017328">
    <property type="protein sequence ID" value="KAE8125479.1"/>
    <property type="molecule type" value="Genomic_DNA"/>
</dbReference>
<feature type="compositionally biased region" description="Acidic residues" evidence="1">
    <location>
        <begin position="65"/>
        <end position="75"/>
    </location>
</feature>
<dbReference type="SUPFAM" id="SSF47592">
    <property type="entry name" value="SWIB/MDM2 domain"/>
    <property type="match status" value="1"/>
</dbReference>
<feature type="domain" description="DM2" evidence="2">
    <location>
        <begin position="79"/>
        <end position="116"/>
    </location>
</feature>
<gene>
    <name evidence="3" type="ORF">FH972_020282</name>
</gene>
<dbReference type="OrthoDB" id="10251073at2759"/>
<evidence type="ECO:0000313" key="3">
    <source>
        <dbReference type="EMBL" id="KAE8125479.1"/>
    </source>
</evidence>
<dbReference type="InterPro" id="IPR003121">
    <property type="entry name" value="SWIB_MDM2_domain"/>
</dbReference>
<protein>
    <recommendedName>
        <fullName evidence="2">DM2 domain-containing protein</fullName>
    </recommendedName>
</protein>
<evidence type="ECO:0000256" key="1">
    <source>
        <dbReference type="SAM" id="MobiDB-lite"/>
    </source>
</evidence>
<accession>A0A5N6RUW6</accession>
<name>A0A5N6RUW6_9ROSI</name>
<evidence type="ECO:0000259" key="2">
    <source>
        <dbReference type="Pfam" id="PF02201"/>
    </source>
</evidence>
<dbReference type="Gene3D" id="1.10.245.10">
    <property type="entry name" value="SWIB/MDM2 domain"/>
    <property type="match status" value="1"/>
</dbReference>
<organism evidence="3 4">
    <name type="scientific">Carpinus fangiana</name>
    <dbReference type="NCBI Taxonomy" id="176857"/>
    <lineage>
        <taxon>Eukaryota</taxon>
        <taxon>Viridiplantae</taxon>
        <taxon>Streptophyta</taxon>
        <taxon>Embryophyta</taxon>
        <taxon>Tracheophyta</taxon>
        <taxon>Spermatophyta</taxon>
        <taxon>Magnoliopsida</taxon>
        <taxon>eudicotyledons</taxon>
        <taxon>Gunneridae</taxon>
        <taxon>Pentapetalae</taxon>
        <taxon>rosids</taxon>
        <taxon>fabids</taxon>
        <taxon>Fagales</taxon>
        <taxon>Betulaceae</taxon>
        <taxon>Carpinus</taxon>
    </lineage>
</organism>
<proteinExistence type="predicted"/>